<dbReference type="Proteomes" id="UP000324974">
    <property type="component" value="Chromosome"/>
</dbReference>
<dbReference type="KEGG" id="lrs:PX52LOC_04722"/>
<reference evidence="2" key="1">
    <citation type="submission" date="2019-08" db="EMBL/GenBank/DDBJ databases">
        <title>Limnoglobus roseus gen. nov., sp. nov., a novel freshwater planctomycete with a giant genome from the family Gemmataceae.</title>
        <authorList>
            <person name="Kulichevskaya I.S."/>
            <person name="Naumoff D.G."/>
            <person name="Miroshnikov K."/>
            <person name="Ivanova A."/>
            <person name="Philippov D.A."/>
            <person name="Hakobyan A."/>
            <person name="Rijpstra I.C."/>
            <person name="Sinninghe Damste J.S."/>
            <person name="Liesack W."/>
            <person name="Dedysh S.N."/>
        </authorList>
    </citation>
    <scope>NUCLEOTIDE SEQUENCE [LARGE SCALE GENOMIC DNA]</scope>
    <source>
        <strain evidence="2">PX52</strain>
    </source>
</reference>
<dbReference type="AlphaFoldDB" id="A0A5C1AHI6"/>
<accession>A0A5C1AHI6</accession>
<proteinExistence type="predicted"/>
<evidence type="ECO:0000313" key="2">
    <source>
        <dbReference type="Proteomes" id="UP000324974"/>
    </source>
</evidence>
<gene>
    <name evidence="1" type="ORF">PX52LOC_04722</name>
</gene>
<protein>
    <submittedName>
        <fullName evidence="1">Uncharacterized protein</fullName>
    </submittedName>
</protein>
<sequence>MTDAAPRHSPLQAVPSADEIRKRLAETLAERRALKDLLRVAVQIESDRAGASLPLSKN</sequence>
<keyword evidence="2" id="KW-1185">Reference proteome</keyword>
<evidence type="ECO:0000313" key="1">
    <source>
        <dbReference type="EMBL" id="QEL17723.1"/>
    </source>
</evidence>
<organism evidence="1 2">
    <name type="scientific">Limnoglobus roseus</name>
    <dbReference type="NCBI Taxonomy" id="2598579"/>
    <lineage>
        <taxon>Bacteria</taxon>
        <taxon>Pseudomonadati</taxon>
        <taxon>Planctomycetota</taxon>
        <taxon>Planctomycetia</taxon>
        <taxon>Gemmatales</taxon>
        <taxon>Gemmataceae</taxon>
        <taxon>Limnoglobus</taxon>
    </lineage>
</organism>
<dbReference type="EMBL" id="CP042425">
    <property type="protein sequence ID" value="QEL17723.1"/>
    <property type="molecule type" value="Genomic_DNA"/>
</dbReference>
<name>A0A5C1AHI6_9BACT</name>